<gene>
    <name evidence="5" type="ORF">HCT14_04945</name>
</gene>
<dbReference type="InterPro" id="IPR000873">
    <property type="entry name" value="AMP-dep_synth/lig_dom"/>
</dbReference>
<organism evidence="5 6">
    <name type="scientific">Entomospira entomophila</name>
    <dbReference type="NCBI Taxonomy" id="2719988"/>
    <lineage>
        <taxon>Bacteria</taxon>
        <taxon>Pseudomonadati</taxon>
        <taxon>Spirochaetota</taxon>
        <taxon>Spirochaetia</taxon>
        <taxon>Spirochaetales</taxon>
        <taxon>Spirochaetaceae</taxon>
        <taxon>Entomospira</taxon>
    </lineage>
</organism>
<feature type="domain" description="AMP-dependent synthetase/ligase" evidence="4">
    <location>
        <begin position="39"/>
        <end position="421"/>
    </location>
</feature>
<reference evidence="5 6" key="1">
    <citation type="submission" date="2020-03" db="EMBL/GenBank/DDBJ databases">
        <title>Spirochaetal bacteria isolated from arthropods constitute a novel genus Entomospira genus novum within the order Spirochaetales.</title>
        <authorList>
            <person name="Grana-Miraglia L."/>
            <person name="Sikutova S."/>
            <person name="Fingerle V."/>
            <person name="Sing A."/>
            <person name="Castillo-Ramirez S."/>
            <person name="Margos G."/>
            <person name="Rudolf I."/>
        </authorList>
    </citation>
    <scope>NUCLEOTIDE SEQUENCE [LARGE SCALE GENOMIC DNA]</scope>
    <source>
        <strain evidence="5 6">BR193</strain>
    </source>
</reference>
<evidence type="ECO:0000256" key="1">
    <source>
        <dbReference type="ARBA" id="ARBA00022741"/>
    </source>
</evidence>
<keyword evidence="1" id="KW-0547">Nucleotide-binding</keyword>
<evidence type="ECO:0000313" key="6">
    <source>
        <dbReference type="Proteomes" id="UP000711995"/>
    </source>
</evidence>
<protein>
    <submittedName>
        <fullName evidence="5">Long-chain fatty acid--CoA ligase</fullName>
    </submittedName>
</protein>
<evidence type="ECO:0000256" key="2">
    <source>
        <dbReference type="ARBA" id="ARBA00022840"/>
    </source>
</evidence>
<proteinExistence type="predicted"/>
<accession>A0A968G951</accession>
<dbReference type="Pfam" id="PF00501">
    <property type="entry name" value="AMP-binding"/>
    <property type="match status" value="1"/>
</dbReference>
<dbReference type="Proteomes" id="UP000711995">
    <property type="component" value="Unassembled WGS sequence"/>
</dbReference>
<dbReference type="AlphaFoldDB" id="A0A968G951"/>
<dbReference type="InterPro" id="IPR045851">
    <property type="entry name" value="AMP-bd_C_sf"/>
</dbReference>
<dbReference type="Gene3D" id="3.30.300.30">
    <property type="match status" value="1"/>
</dbReference>
<dbReference type="EMBL" id="JAATLJ010000001">
    <property type="protein sequence ID" value="NIZ40850.1"/>
    <property type="molecule type" value="Genomic_DNA"/>
</dbReference>
<evidence type="ECO:0000256" key="3">
    <source>
        <dbReference type="ARBA" id="ARBA00024484"/>
    </source>
</evidence>
<dbReference type="PANTHER" id="PTHR43272:SF33">
    <property type="entry name" value="AMP-BINDING DOMAIN-CONTAINING PROTEIN-RELATED"/>
    <property type="match status" value="1"/>
</dbReference>
<comment type="caution">
    <text evidence="5">The sequence shown here is derived from an EMBL/GenBank/DDBJ whole genome shotgun (WGS) entry which is preliminary data.</text>
</comment>
<dbReference type="PANTHER" id="PTHR43272">
    <property type="entry name" value="LONG-CHAIN-FATTY-ACID--COA LIGASE"/>
    <property type="match status" value="1"/>
</dbReference>
<dbReference type="GO" id="GO:0005524">
    <property type="term" value="F:ATP binding"/>
    <property type="evidence" value="ECO:0007669"/>
    <property type="project" value="UniProtKB-KW"/>
</dbReference>
<dbReference type="InterPro" id="IPR042099">
    <property type="entry name" value="ANL_N_sf"/>
</dbReference>
<comment type="catalytic activity">
    <reaction evidence="3">
        <text>a long-chain fatty acid + ATP + CoA = a long-chain fatty acyl-CoA + AMP + diphosphate</text>
        <dbReference type="Rhea" id="RHEA:15421"/>
        <dbReference type="ChEBI" id="CHEBI:30616"/>
        <dbReference type="ChEBI" id="CHEBI:33019"/>
        <dbReference type="ChEBI" id="CHEBI:57287"/>
        <dbReference type="ChEBI" id="CHEBI:57560"/>
        <dbReference type="ChEBI" id="CHEBI:83139"/>
        <dbReference type="ChEBI" id="CHEBI:456215"/>
        <dbReference type="EC" id="6.2.1.3"/>
    </reaction>
    <physiologicalReaction direction="left-to-right" evidence="3">
        <dbReference type="Rhea" id="RHEA:15422"/>
    </physiologicalReaction>
</comment>
<dbReference type="SUPFAM" id="SSF56801">
    <property type="entry name" value="Acetyl-CoA synthetase-like"/>
    <property type="match status" value="1"/>
</dbReference>
<evidence type="ECO:0000259" key="4">
    <source>
        <dbReference type="Pfam" id="PF00501"/>
    </source>
</evidence>
<dbReference type="GO" id="GO:0004467">
    <property type="term" value="F:long-chain fatty acid-CoA ligase activity"/>
    <property type="evidence" value="ECO:0007669"/>
    <property type="project" value="UniProtKB-EC"/>
</dbReference>
<sequence>MKTKTHLTYAPDPNHKRQYSENWPTLVQMLHASSQIYADRLCFTVLDDQNPVQMTYKEVIEMVQKIAHIFTHKLGVKSGDSIAICGNNSPEWALAFFAIACAEAVSIPLDVGSTAEKNNALCQRANVQFVIADQELLDQGFGSEYGAKNLSLSLKSEYYILKHITSTTPFAPIPTYGDETLAAILFTSGTTGNEKGVMLTHRNLVSDAHCLATNIFFSPEDMFYAILPIHHTYCMQSSLITPLTNGASIAFAKGIVITQMMKDLAKNEVTIIAGIPLLFNKLLQGILENVRKKGIISYGLVRTLMTINGVSISLFNKNIGKKLLGFVLKKANLYGVNLLISGGGPIPPTTINLFNQLGLQCVQGYGLTETSPIITLNPSNNNKYKSIGLPIDMTDIIIHNVDEQGNGEIAVQGPMVFEGYYNNPEATADAFTSEGYFRTGDIGYIDSNGFVYITGRSKNIIVTEGGKNVSPEEVEDIFQLNKEIEQVMVRGYIANPELKSEGIEAVIYPNMEFFKDSSPTEIENSILGIVRSGNKHLNSYQRIMRVRLIDTPMELTGTKKIRRHTVEKDIGKIIM</sequence>
<name>A0A968G951_9SPIO</name>
<dbReference type="GO" id="GO:0016020">
    <property type="term" value="C:membrane"/>
    <property type="evidence" value="ECO:0007669"/>
    <property type="project" value="TreeGrafter"/>
</dbReference>
<keyword evidence="6" id="KW-1185">Reference proteome</keyword>
<dbReference type="Gene3D" id="3.40.50.12780">
    <property type="entry name" value="N-terminal domain of ligase-like"/>
    <property type="match status" value="1"/>
</dbReference>
<keyword evidence="2" id="KW-0067">ATP-binding</keyword>
<dbReference type="RefSeq" id="WP_167700438.1">
    <property type="nucleotide sequence ID" value="NZ_CP118174.1"/>
</dbReference>
<keyword evidence="5" id="KW-0436">Ligase</keyword>
<evidence type="ECO:0000313" key="5">
    <source>
        <dbReference type="EMBL" id="NIZ40850.1"/>
    </source>
</evidence>